<dbReference type="InterPro" id="IPR006710">
    <property type="entry name" value="Glyco_hydro_43"/>
</dbReference>
<evidence type="ECO:0000256" key="2">
    <source>
        <dbReference type="ARBA" id="ARBA00022651"/>
    </source>
</evidence>
<sequence>MVWVEGRSKGYEEGKEYKMRQQAVNPYLPLDEYVPDGEPRVFGDRLYIFGSHDRSHGRKFCMNDYVGWSAPCDNLADWRYEGVIYRKTDDPNNIEKEAMYAPDVVRGPDGNYYMFYGHGSKKQPEEWQIHVAVCSMPTGRYQYYGTIDLSAWKERYFPFDPAVLVDDDQRVWLYYGFGSGDWRQGNKGCGGAVVELASDMKTVVSEPKATLPNKYTNTEETLRGHAFFEASSIRKIWGKYYFIYSSELSHELCYAISDAPDGIFRYRGVLISNSDYGWNGNTVFRNWWGNNHGSLAEINGQWYIFYHRHTQQSAFSRQGCAEKIVLQKNGDFIQAECTSCGLNRGPLCAAGKYSAAIAANLYNWPDTSASIDCKRKKGVYFDEERVQGIRISMIKRFSSSARAVYKYFLLEGETCIRIRIRGNAKGIFTVLTFGGQTDIPIEIRGKEWVFISGVIFFHGKSALEFRYSGTGTFDIRDFEFVTLKP</sequence>
<dbReference type="EMBL" id="DXEK01000140">
    <property type="protein sequence ID" value="HIX77612.1"/>
    <property type="molecule type" value="Genomic_DNA"/>
</dbReference>
<keyword evidence="4" id="KW-0119">Carbohydrate metabolism</keyword>
<dbReference type="PANTHER" id="PTHR43772:SF2">
    <property type="entry name" value="PUTATIVE (AFU_ORTHOLOGUE AFUA_2G04480)-RELATED"/>
    <property type="match status" value="1"/>
</dbReference>
<comment type="similarity">
    <text evidence="1 7">Belongs to the glycosyl hydrolase 43 family.</text>
</comment>
<dbReference type="SUPFAM" id="SSF75005">
    <property type="entry name" value="Arabinanase/levansucrase/invertase"/>
    <property type="match status" value="1"/>
</dbReference>
<dbReference type="CDD" id="cd18620">
    <property type="entry name" value="GH43_XylA-like"/>
    <property type="match status" value="1"/>
</dbReference>
<keyword evidence="2" id="KW-0858">Xylan degradation</keyword>
<dbReference type="AlphaFoldDB" id="A0A9D1XDU1"/>
<dbReference type="PANTHER" id="PTHR43772">
    <property type="entry name" value="ENDO-1,4-BETA-XYLANASE"/>
    <property type="match status" value="1"/>
</dbReference>
<evidence type="ECO:0000313" key="9">
    <source>
        <dbReference type="Proteomes" id="UP000886890"/>
    </source>
</evidence>
<accession>A0A9D1XDU1</accession>
<proteinExistence type="inferred from homology"/>
<reference evidence="8" key="2">
    <citation type="submission" date="2021-04" db="EMBL/GenBank/DDBJ databases">
        <authorList>
            <person name="Gilroy R."/>
        </authorList>
    </citation>
    <scope>NUCLEOTIDE SEQUENCE</scope>
    <source>
        <strain evidence="8">CHK183-1962</strain>
    </source>
</reference>
<evidence type="ECO:0000256" key="3">
    <source>
        <dbReference type="ARBA" id="ARBA00022801"/>
    </source>
</evidence>
<evidence type="ECO:0000313" key="8">
    <source>
        <dbReference type="EMBL" id="HIX77612.1"/>
    </source>
</evidence>
<dbReference type="Pfam" id="PF04616">
    <property type="entry name" value="Glyco_hydro_43"/>
    <property type="match status" value="1"/>
</dbReference>
<gene>
    <name evidence="8" type="ORF">H9734_08485</name>
</gene>
<keyword evidence="5 7" id="KW-0326">Glycosidase</keyword>
<evidence type="ECO:0000256" key="6">
    <source>
        <dbReference type="PIRSR" id="PIRSR606710-2"/>
    </source>
</evidence>
<evidence type="ECO:0000256" key="1">
    <source>
        <dbReference type="ARBA" id="ARBA00009865"/>
    </source>
</evidence>
<dbReference type="InterPro" id="IPR023296">
    <property type="entry name" value="Glyco_hydro_beta-prop_sf"/>
</dbReference>
<feature type="site" description="Important for catalytic activity, responsible for pKa modulation of the active site Glu and correct orientation of both the proton donor and substrate" evidence="6">
    <location>
        <position position="160"/>
    </location>
</feature>
<name>A0A9D1XDU1_9FIRM</name>
<evidence type="ECO:0000256" key="5">
    <source>
        <dbReference type="ARBA" id="ARBA00023295"/>
    </source>
</evidence>
<dbReference type="Proteomes" id="UP000886890">
    <property type="component" value="Unassembled WGS sequence"/>
</dbReference>
<evidence type="ECO:0000256" key="4">
    <source>
        <dbReference type="ARBA" id="ARBA00023277"/>
    </source>
</evidence>
<keyword evidence="2" id="KW-0624">Polysaccharide degradation</keyword>
<protein>
    <submittedName>
        <fullName evidence="8">Family 43 glycosylhydrolase</fullName>
    </submittedName>
</protein>
<organism evidence="8 9">
    <name type="scientific">Candidatus Fusicatenibacter merdavium</name>
    <dbReference type="NCBI Taxonomy" id="2838600"/>
    <lineage>
        <taxon>Bacteria</taxon>
        <taxon>Bacillati</taxon>
        <taxon>Bacillota</taxon>
        <taxon>Clostridia</taxon>
        <taxon>Lachnospirales</taxon>
        <taxon>Lachnospiraceae</taxon>
        <taxon>Fusicatenibacter</taxon>
    </lineage>
</organism>
<keyword evidence="3 7" id="KW-0378">Hydrolase</keyword>
<dbReference type="GO" id="GO:0045493">
    <property type="term" value="P:xylan catabolic process"/>
    <property type="evidence" value="ECO:0007669"/>
    <property type="project" value="UniProtKB-KW"/>
</dbReference>
<dbReference type="Gene3D" id="2.115.10.20">
    <property type="entry name" value="Glycosyl hydrolase domain, family 43"/>
    <property type="match status" value="1"/>
</dbReference>
<evidence type="ECO:0000256" key="7">
    <source>
        <dbReference type="RuleBase" id="RU361187"/>
    </source>
</evidence>
<comment type="caution">
    <text evidence="8">The sequence shown here is derived from an EMBL/GenBank/DDBJ whole genome shotgun (WGS) entry which is preliminary data.</text>
</comment>
<dbReference type="GO" id="GO:0004553">
    <property type="term" value="F:hydrolase activity, hydrolyzing O-glycosyl compounds"/>
    <property type="evidence" value="ECO:0007669"/>
    <property type="project" value="InterPro"/>
</dbReference>
<reference evidence="8" key="1">
    <citation type="journal article" date="2021" name="PeerJ">
        <title>Extensive microbial diversity within the chicken gut microbiome revealed by metagenomics and culture.</title>
        <authorList>
            <person name="Gilroy R."/>
            <person name="Ravi A."/>
            <person name="Getino M."/>
            <person name="Pursley I."/>
            <person name="Horton D.L."/>
            <person name="Alikhan N.F."/>
            <person name="Baker D."/>
            <person name="Gharbi K."/>
            <person name="Hall N."/>
            <person name="Watson M."/>
            <person name="Adriaenssens E.M."/>
            <person name="Foster-Nyarko E."/>
            <person name="Jarju S."/>
            <person name="Secka A."/>
            <person name="Antonio M."/>
            <person name="Oren A."/>
            <person name="Chaudhuri R.R."/>
            <person name="La Ragione R."/>
            <person name="Hildebrand F."/>
            <person name="Pallen M.J."/>
        </authorList>
    </citation>
    <scope>NUCLEOTIDE SEQUENCE</scope>
    <source>
        <strain evidence="8">CHK183-1962</strain>
    </source>
</reference>
<dbReference type="InterPro" id="IPR052176">
    <property type="entry name" value="Glycosyl_Hydrlase_43_Enz"/>
</dbReference>